<feature type="non-terminal residue" evidence="2">
    <location>
        <position position="1"/>
    </location>
</feature>
<dbReference type="OrthoDB" id="4898213at2759"/>
<reference evidence="2 3" key="1">
    <citation type="submission" date="2016-07" db="EMBL/GenBank/DDBJ databases">
        <title>Multiple horizontal gene transfer events from other fungi enriched the ability of initially mycotrophic Trichoderma (Ascomycota) to feed on dead plant biomass.</title>
        <authorList>
            <consortium name="DOE Joint Genome Institute"/>
            <person name="Aerts A."/>
            <person name="Atanasova L."/>
            <person name="Chenthamara K."/>
            <person name="Zhang J."/>
            <person name="Grujic M."/>
            <person name="Henrissat B."/>
            <person name="Kuo A."/>
            <person name="Salamov A."/>
            <person name="Lipzen A."/>
            <person name="Labutti K."/>
            <person name="Barry K."/>
            <person name="Miao Y."/>
            <person name="Rahimi M.J."/>
            <person name="Shen Q."/>
            <person name="Grigoriev I.V."/>
            <person name="Kubicek C.P."/>
            <person name="Druzhinina I.S."/>
        </authorList>
    </citation>
    <scope>NUCLEOTIDE SEQUENCE [LARGE SCALE GENOMIC DNA]</scope>
    <source>
        <strain evidence="2 3">ATCC 18648</strain>
    </source>
</reference>
<gene>
    <name evidence="2" type="ORF">M440DRAFT_1302988</name>
</gene>
<keyword evidence="1" id="KW-0812">Transmembrane</keyword>
<feature type="transmembrane region" description="Helical" evidence="1">
    <location>
        <begin position="59"/>
        <end position="76"/>
    </location>
</feature>
<dbReference type="Proteomes" id="UP000240760">
    <property type="component" value="Unassembled WGS sequence"/>
</dbReference>
<sequence>NVCHTMSGSFQASGNEFARQWTQPTDIFSVLLILGGDVIQLACASMAGGTSIPPNPVTFSFGWVAYAVSALLSAIGENRLITCQPEAPLLVINLKSGYRRSNNSWLLGRLVKTYEHWMPDEVQRHLRPLKKKKMMKRRAGAGYISALCIAVYEWQPGWKPGVPQRDLAWWSGYLVSFMQLAVSVIPLGLHGDWAILLTTAAGTLLSYTSASLPQWRVEKWKARITEKPKSVALTAGNGSRNVIIIEG</sequence>
<feature type="non-terminal residue" evidence="2">
    <location>
        <position position="247"/>
    </location>
</feature>
<dbReference type="STRING" id="983965.A0A2T4C311"/>
<proteinExistence type="predicted"/>
<evidence type="ECO:0000256" key="1">
    <source>
        <dbReference type="SAM" id="Phobius"/>
    </source>
</evidence>
<feature type="transmembrane region" description="Helical" evidence="1">
    <location>
        <begin position="139"/>
        <end position="155"/>
    </location>
</feature>
<evidence type="ECO:0000313" key="3">
    <source>
        <dbReference type="Proteomes" id="UP000240760"/>
    </source>
</evidence>
<accession>A0A2T4C311</accession>
<dbReference type="AlphaFoldDB" id="A0A2T4C311"/>
<keyword evidence="3" id="KW-1185">Reference proteome</keyword>
<protein>
    <submittedName>
        <fullName evidence="2">Uncharacterized protein</fullName>
    </submittedName>
</protein>
<feature type="transmembrane region" description="Helical" evidence="1">
    <location>
        <begin position="27"/>
        <end position="47"/>
    </location>
</feature>
<evidence type="ECO:0000313" key="2">
    <source>
        <dbReference type="EMBL" id="PTB75914.1"/>
    </source>
</evidence>
<dbReference type="EMBL" id="KZ679133">
    <property type="protein sequence ID" value="PTB75914.1"/>
    <property type="molecule type" value="Genomic_DNA"/>
</dbReference>
<feature type="transmembrane region" description="Helical" evidence="1">
    <location>
        <begin position="167"/>
        <end position="189"/>
    </location>
</feature>
<keyword evidence="1" id="KW-0472">Membrane</keyword>
<keyword evidence="1" id="KW-1133">Transmembrane helix</keyword>
<organism evidence="2 3">
    <name type="scientific">Trichoderma longibrachiatum ATCC 18648</name>
    <dbReference type="NCBI Taxonomy" id="983965"/>
    <lineage>
        <taxon>Eukaryota</taxon>
        <taxon>Fungi</taxon>
        <taxon>Dikarya</taxon>
        <taxon>Ascomycota</taxon>
        <taxon>Pezizomycotina</taxon>
        <taxon>Sordariomycetes</taxon>
        <taxon>Hypocreomycetidae</taxon>
        <taxon>Hypocreales</taxon>
        <taxon>Hypocreaceae</taxon>
        <taxon>Trichoderma</taxon>
    </lineage>
</organism>
<name>A0A2T4C311_TRILO</name>